<gene>
    <name evidence="2" type="ORF">FLP10_01925</name>
</gene>
<dbReference type="KEGG" id="ail:FLP10_01925"/>
<dbReference type="InterPro" id="IPR013766">
    <property type="entry name" value="Thioredoxin_domain"/>
</dbReference>
<dbReference type="CDD" id="cd02947">
    <property type="entry name" value="TRX_family"/>
    <property type="match status" value="1"/>
</dbReference>
<dbReference type="Pfam" id="PF00085">
    <property type="entry name" value="Thioredoxin"/>
    <property type="match status" value="1"/>
</dbReference>
<dbReference type="InterPro" id="IPR036249">
    <property type="entry name" value="Thioredoxin-like_sf"/>
</dbReference>
<evidence type="ECO:0000313" key="3">
    <source>
        <dbReference type="Proteomes" id="UP000324678"/>
    </source>
</evidence>
<dbReference type="EMBL" id="CP043505">
    <property type="protein sequence ID" value="QEO16013.1"/>
    <property type="molecule type" value="Genomic_DNA"/>
</dbReference>
<dbReference type="SUPFAM" id="SSF52833">
    <property type="entry name" value="Thioredoxin-like"/>
    <property type="match status" value="1"/>
</dbReference>
<evidence type="ECO:0000313" key="2">
    <source>
        <dbReference type="EMBL" id="QEO16013.1"/>
    </source>
</evidence>
<dbReference type="AlphaFoldDB" id="A0A5C1YJ41"/>
<protein>
    <submittedName>
        <fullName evidence="2">Thioredoxin family protein</fullName>
    </submittedName>
</protein>
<evidence type="ECO:0000259" key="1">
    <source>
        <dbReference type="Pfam" id="PF00085"/>
    </source>
</evidence>
<feature type="domain" description="Thioredoxin" evidence="1">
    <location>
        <begin position="45"/>
        <end position="129"/>
    </location>
</feature>
<sequence length="139" mass="14233">MGLGLLARRSSGRVRVASSGGPDASGRASAAELLGLGPDRLGSAATLVQFSTEYCSRCPATARQLADLADGYGAEGAVRHLDIDLTRDAATADRFAVTQTPTVLVLDGAGASVARIGGPPRATELRDLLDTLTRSTHVS</sequence>
<dbReference type="OrthoDB" id="1495530at2"/>
<organism evidence="2 3">
    <name type="scientific">Agromyces intestinalis</name>
    <dbReference type="NCBI Taxonomy" id="2592652"/>
    <lineage>
        <taxon>Bacteria</taxon>
        <taxon>Bacillati</taxon>
        <taxon>Actinomycetota</taxon>
        <taxon>Actinomycetes</taxon>
        <taxon>Micrococcales</taxon>
        <taxon>Microbacteriaceae</taxon>
        <taxon>Agromyces</taxon>
    </lineage>
</organism>
<accession>A0A5C1YJ41</accession>
<reference evidence="2 3" key="1">
    <citation type="submission" date="2019-09" db="EMBL/GenBank/DDBJ databases">
        <title>Genome sequencing of strain KACC 19306.</title>
        <authorList>
            <person name="Heo J."/>
            <person name="Kim S.-J."/>
            <person name="Kim J.-S."/>
            <person name="Hong S.-B."/>
            <person name="Kwon S.-W."/>
        </authorList>
    </citation>
    <scope>NUCLEOTIDE SEQUENCE [LARGE SCALE GENOMIC DNA]</scope>
    <source>
        <strain evidence="2 3">KACC 19306</strain>
    </source>
</reference>
<keyword evidence="3" id="KW-1185">Reference proteome</keyword>
<proteinExistence type="predicted"/>
<dbReference type="Proteomes" id="UP000324678">
    <property type="component" value="Chromosome"/>
</dbReference>
<name>A0A5C1YJ41_9MICO</name>
<dbReference type="Gene3D" id="3.40.30.10">
    <property type="entry name" value="Glutaredoxin"/>
    <property type="match status" value="1"/>
</dbReference>